<accession>B0W9R6</accession>
<feature type="domain" description="C2H2-type" evidence="12">
    <location>
        <begin position="198"/>
        <end position="223"/>
    </location>
</feature>
<dbReference type="GO" id="GO:0005634">
    <property type="term" value="C:nucleus"/>
    <property type="evidence" value="ECO:0007669"/>
    <property type="project" value="UniProtKB-SubCell"/>
</dbReference>
<keyword evidence="6" id="KW-0238">DNA-binding</keyword>
<feature type="compositionally biased region" description="Basic and acidic residues" evidence="11">
    <location>
        <begin position="132"/>
        <end position="144"/>
    </location>
</feature>
<dbReference type="GO" id="GO:0000981">
    <property type="term" value="F:DNA-binding transcription factor activity, RNA polymerase II-specific"/>
    <property type="evidence" value="ECO:0007669"/>
    <property type="project" value="TreeGrafter"/>
</dbReference>
<feature type="binding site" evidence="10">
    <location>
        <position position="385"/>
    </location>
    <ligand>
        <name>Zn(2+)</name>
        <dbReference type="ChEBI" id="CHEBI:29105"/>
    </ligand>
</feature>
<evidence type="ECO:0000256" key="1">
    <source>
        <dbReference type="ARBA" id="ARBA00004123"/>
    </source>
</evidence>
<evidence type="ECO:0000259" key="13">
    <source>
        <dbReference type="PROSITE" id="PS51915"/>
    </source>
</evidence>
<keyword evidence="16" id="KW-1185">Reference proteome</keyword>
<feature type="domain" description="C2H2-type" evidence="12">
    <location>
        <begin position="634"/>
        <end position="656"/>
    </location>
</feature>
<dbReference type="InParanoid" id="B0W9R6"/>
<evidence type="ECO:0000256" key="7">
    <source>
        <dbReference type="ARBA" id="ARBA00023242"/>
    </source>
</evidence>
<feature type="domain" description="C2H2-type" evidence="12">
    <location>
        <begin position="290"/>
        <end position="312"/>
    </location>
</feature>
<feature type="binding site" evidence="10">
    <location>
        <position position="10"/>
    </location>
    <ligand>
        <name>Zn(2+)</name>
        <dbReference type="ChEBI" id="CHEBI:29105"/>
    </ligand>
</feature>
<dbReference type="HOGENOM" id="CLU_393430_0_0_1"/>
<dbReference type="VEuPathDB" id="VectorBase:CQUJHB009544"/>
<keyword evidence="3" id="KW-0677">Repeat</keyword>
<name>B0W9R6_CULQU</name>
<dbReference type="eggNOG" id="KOG1721">
    <property type="taxonomic scope" value="Eukaryota"/>
</dbReference>
<evidence type="ECO:0000256" key="11">
    <source>
        <dbReference type="SAM" id="MobiDB-lite"/>
    </source>
</evidence>
<dbReference type="VEuPathDB" id="VectorBase:CPIJ003671"/>
<evidence type="ECO:0000313" key="16">
    <source>
        <dbReference type="Proteomes" id="UP000002320"/>
    </source>
</evidence>
<dbReference type="SMART" id="SM00355">
    <property type="entry name" value="ZnF_C2H2"/>
    <property type="match status" value="8"/>
</dbReference>
<feature type="domain" description="C2H2-type" evidence="12">
    <location>
        <begin position="262"/>
        <end position="289"/>
    </location>
</feature>
<dbReference type="PROSITE" id="PS00028">
    <property type="entry name" value="ZINC_FINGER_C2H2_1"/>
    <property type="match status" value="7"/>
</dbReference>
<dbReference type="GO" id="GO:0008270">
    <property type="term" value="F:zinc ion binding"/>
    <property type="evidence" value="ECO:0007669"/>
    <property type="project" value="UniProtKB-UniRule"/>
</dbReference>
<dbReference type="InterPro" id="IPR036236">
    <property type="entry name" value="Znf_C2H2_sf"/>
</dbReference>
<evidence type="ECO:0000313" key="14">
    <source>
        <dbReference type="EMBL" id="EDS40385.1"/>
    </source>
</evidence>
<dbReference type="Proteomes" id="UP000002320">
    <property type="component" value="Unassembled WGS sequence"/>
</dbReference>
<keyword evidence="5 10" id="KW-0862">Zinc</keyword>
<feature type="domain" description="ZAD" evidence="13">
    <location>
        <begin position="8"/>
        <end position="89"/>
    </location>
</feature>
<feature type="binding site" evidence="10">
    <location>
        <position position="62"/>
    </location>
    <ligand>
        <name>Zn(2+)</name>
        <dbReference type="ChEBI" id="CHEBI:29105"/>
    </ligand>
</feature>
<feature type="domain" description="ZAD" evidence="13">
    <location>
        <begin position="383"/>
        <end position="467"/>
    </location>
</feature>
<dbReference type="EMBL" id="DS231865">
    <property type="protein sequence ID" value="EDS40385.1"/>
    <property type="molecule type" value="Genomic_DNA"/>
</dbReference>
<evidence type="ECO:0000256" key="6">
    <source>
        <dbReference type="ARBA" id="ARBA00023125"/>
    </source>
</evidence>
<dbReference type="SUPFAM" id="SSF57667">
    <property type="entry name" value="beta-beta-alpha zinc fingers"/>
    <property type="match status" value="3"/>
</dbReference>
<comment type="subcellular location">
    <subcellularLocation>
        <location evidence="1">Nucleus</location>
    </subcellularLocation>
</comment>
<dbReference type="OrthoDB" id="1095242at2759"/>
<feature type="region of interest" description="Disordered" evidence="11">
    <location>
        <begin position="590"/>
        <end position="627"/>
    </location>
</feature>
<reference evidence="15" key="2">
    <citation type="submission" date="2021-02" db="UniProtKB">
        <authorList>
            <consortium name="EnsemblMetazoa"/>
        </authorList>
    </citation>
    <scope>IDENTIFICATION</scope>
    <source>
        <strain evidence="15">JHB</strain>
    </source>
</reference>
<protein>
    <submittedName>
        <fullName evidence="14 15">Zinc finger protein 124</fullName>
    </submittedName>
</protein>
<comment type="similarity">
    <text evidence="8">Belongs to the snail C2H2-type zinc-finger protein family.</text>
</comment>
<feature type="domain" description="C2H2-type" evidence="12">
    <location>
        <begin position="233"/>
        <end position="261"/>
    </location>
</feature>
<dbReference type="EnsemblMetazoa" id="CPIJ003671-RA">
    <property type="protein sequence ID" value="CPIJ003671-PA"/>
    <property type="gene ID" value="CPIJ003671"/>
</dbReference>
<feature type="binding site" evidence="10">
    <location>
        <position position="13"/>
    </location>
    <ligand>
        <name>Zn(2+)</name>
        <dbReference type="ChEBI" id="CHEBI:29105"/>
    </ligand>
</feature>
<sequence length="701" mass="79033">MLNPNSRPLCRVCSLAKEGHLTNLYDASTFVRGQPNLHTMLRAVCAPVFDKPDSPGMPTNVCAVCRNASIAAYKLHKLCIESDRKLADMLVVQKEPEEAAVEVKEEVVVEQTKLDDPFDRSDEEISEEENVEEKPAEPEKRQKEDYYSKRTCKVCSGDFPTIRDMLDHMKKFHPNVKCEKIPGPRLFAMPNRKCKGKHRCKLCSDAFRTRDGLVAHSKSAHPGVAFVCQSCNYVCETCGSQFGKSDTLTRHVERVHTSERRYSCTVCEMKFKCPGRLKRHGLTHTGEKPYKCPFCQRGFNQTNDLVKHAKNHVQGPFGCDRCGESFRLMRELRDHYGPAHIASGEQVDELLWTSLAALERLAEKMRKEGKKRMQLGIVADTKVLCRVCMVPVVEHPANLYDDASPFGLPSLHDMLRTICAPVFAKPEAEAIVPNMPTIVCLVCRNAIVAAYNLHQQCIETDRRLGELVALMWELHGPDSDEIGEVSEDPPKSSIKEQHASAGEEIPLLNTELVDVIKVEALDLMDENQSNNEEEVNEVRDLQCTNCGISFSSNRAHKERVACLKCGQTLGNSAALLKHIRYTRCSENYERKTQMQKEGIDTEVETNDSLAVEEPSSDGDSGATQTENLQQKPNYPCKVCGKIFDTFPKMMYHRRNHQERVVCPQCGQSFRNRGILHASLPVYDLRKELRQALENAIPQAQS</sequence>
<dbReference type="PROSITE" id="PS50157">
    <property type="entry name" value="ZINC_FINGER_C2H2_2"/>
    <property type="match status" value="6"/>
</dbReference>
<dbReference type="Pfam" id="PF13912">
    <property type="entry name" value="zf-C2H2_6"/>
    <property type="match status" value="2"/>
</dbReference>
<dbReference type="Gene3D" id="3.30.160.60">
    <property type="entry name" value="Classic Zinc Finger"/>
    <property type="match status" value="5"/>
</dbReference>
<dbReference type="FunFam" id="3.30.160.60:FF:002343">
    <property type="entry name" value="Zinc finger protein 33A"/>
    <property type="match status" value="1"/>
</dbReference>
<feature type="binding site" evidence="10">
    <location>
        <position position="440"/>
    </location>
    <ligand>
        <name>Zn(2+)</name>
        <dbReference type="ChEBI" id="CHEBI:29105"/>
    </ligand>
</feature>
<dbReference type="PANTHER" id="PTHR24388">
    <property type="entry name" value="ZINC FINGER PROTEIN"/>
    <property type="match status" value="1"/>
</dbReference>
<evidence type="ECO:0000256" key="5">
    <source>
        <dbReference type="ARBA" id="ARBA00022833"/>
    </source>
</evidence>
<dbReference type="Pfam" id="PF07776">
    <property type="entry name" value="zf-AD"/>
    <property type="match status" value="1"/>
</dbReference>
<feature type="binding site" evidence="10">
    <location>
        <position position="443"/>
    </location>
    <ligand>
        <name>Zn(2+)</name>
        <dbReference type="ChEBI" id="CHEBI:29105"/>
    </ligand>
</feature>
<evidence type="ECO:0000259" key="12">
    <source>
        <dbReference type="PROSITE" id="PS50157"/>
    </source>
</evidence>
<feature type="binding site" evidence="10">
    <location>
        <position position="65"/>
    </location>
    <ligand>
        <name>Zn(2+)</name>
        <dbReference type="ChEBI" id="CHEBI:29105"/>
    </ligand>
</feature>
<evidence type="ECO:0000256" key="4">
    <source>
        <dbReference type="ARBA" id="ARBA00022771"/>
    </source>
</evidence>
<dbReference type="VEuPathDB" id="VectorBase:CQUJHB018175"/>
<evidence type="ECO:0000256" key="3">
    <source>
        <dbReference type="ARBA" id="ARBA00022737"/>
    </source>
</evidence>
<organism>
    <name type="scientific">Culex quinquefasciatus</name>
    <name type="common">Southern house mosquito</name>
    <name type="synonym">Culex pungens</name>
    <dbReference type="NCBI Taxonomy" id="7176"/>
    <lineage>
        <taxon>Eukaryota</taxon>
        <taxon>Metazoa</taxon>
        <taxon>Ecdysozoa</taxon>
        <taxon>Arthropoda</taxon>
        <taxon>Hexapoda</taxon>
        <taxon>Insecta</taxon>
        <taxon>Pterygota</taxon>
        <taxon>Neoptera</taxon>
        <taxon>Endopterygota</taxon>
        <taxon>Diptera</taxon>
        <taxon>Nematocera</taxon>
        <taxon>Culicoidea</taxon>
        <taxon>Culicidae</taxon>
        <taxon>Culicinae</taxon>
        <taxon>Culicini</taxon>
        <taxon>Culex</taxon>
        <taxon>Culex</taxon>
    </lineage>
</organism>
<evidence type="ECO:0000256" key="2">
    <source>
        <dbReference type="ARBA" id="ARBA00022723"/>
    </source>
</evidence>
<feature type="compositionally biased region" description="Polar residues" evidence="11">
    <location>
        <begin position="617"/>
        <end position="627"/>
    </location>
</feature>
<dbReference type="GO" id="GO:0000978">
    <property type="term" value="F:RNA polymerase II cis-regulatory region sequence-specific DNA binding"/>
    <property type="evidence" value="ECO:0007669"/>
    <property type="project" value="TreeGrafter"/>
</dbReference>
<feature type="compositionally biased region" description="Basic and acidic residues" evidence="11">
    <location>
        <begin position="590"/>
        <end position="599"/>
    </location>
</feature>
<feature type="region of interest" description="Disordered" evidence="11">
    <location>
        <begin position="112"/>
        <end position="144"/>
    </location>
</feature>
<dbReference type="PROSITE" id="PS51915">
    <property type="entry name" value="ZAD"/>
    <property type="match status" value="2"/>
</dbReference>
<dbReference type="AlphaFoldDB" id="B0W9R6"/>
<proteinExistence type="inferred from homology"/>
<keyword evidence="4 9" id="KW-0863">Zinc-finger</keyword>
<evidence type="ECO:0000256" key="8">
    <source>
        <dbReference type="ARBA" id="ARBA00037948"/>
    </source>
</evidence>
<feature type="domain" description="C2H2-type" evidence="12">
    <location>
        <begin position="317"/>
        <end position="345"/>
    </location>
</feature>
<reference evidence="14" key="1">
    <citation type="submission" date="2007-03" db="EMBL/GenBank/DDBJ databases">
        <title>Annotation of Culex pipiens quinquefasciatus.</title>
        <authorList>
            <consortium name="The Broad Institute Genome Sequencing Platform"/>
            <person name="Atkinson P.W."/>
            <person name="Hemingway J."/>
            <person name="Christensen B.M."/>
            <person name="Higgs S."/>
            <person name="Kodira C."/>
            <person name="Hannick L."/>
            <person name="Megy K."/>
            <person name="O'Leary S."/>
            <person name="Pearson M."/>
            <person name="Haas B.J."/>
            <person name="Mauceli E."/>
            <person name="Wortman J.R."/>
            <person name="Lee N.H."/>
            <person name="Guigo R."/>
            <person name="Stanke M."/>
            <person name="Alvarado L."/>
            <person name="Amedeo P."/>
            <person name="Antoine C.H."/>
            <person name="Arensburger P."/>
            <person name="Bidwell S.L."/>
            <person name="Crawford M."/>
            <person name="Camaro F."/>
            <person name="Devon K."/>
            <person name="Engels R."/>
            <person name="Hammond M."/>
            <person name="Howarth C."/>
            <person name="Koehrsen M."/>
            <person name="Lawson D."/>
            <person name="Montgomery P."/>
            <person name="Nene V."/>
            <person name="Nusbaum C."/>
            <person name="Puiu D."/>
            <person name="Romero-Severson J."/>
            <person name="Severson D.W."/>
            <person name="Shumway M."/>
            <person name="Sisk P."/>
            <person name="Stolte C."/>
            <person name="Zeng Q."/>
            <person name="Eisenstadt E."/>
            <person name="Fraser-Liggett C."/>
            <person name="Strausberg R."/>
            <person name="Galagan J."/>
            <person name="Birren B."/>
            <person name="Collins F.H."/>
        </authorList>
    </citation>
    <scope>NUCLEOTIDE SEQUENCE [LARGE SCALE GENOMIC DNA]</scope>
    <source>
        <strain evidence="14">JHB</strain>
    </source>
</reference>
<dbReference type="OMA" id="HIRYTRC"/>
<dbReference type="SMART" id="SM00868">
    <property type="entry name" value="zf-AD"/>
    <property type="match status" value="2"/>
</dbReference>
<dbReference type="InterPro" id="IPR013087">
    <property type="entry name" value="Znf_C2H2_type"/>
</dbReference>
<evidence type="ECO:0000313" key="15">
    <source>
        <dbReference type="EnsemblMetazoa" id="CPIJ003671-PA"/>
    </source>
</evidence>
<keyword evidence="7" id="KW-0539">Nucleus</keyword>
<evidence type="ECO:0000256" key="9">
    <source>
        <dbReference type="PROSITE-ProRule" id="PRU00042"/>
    </source>
</evidence>
<dbReference type="SUPFAM" id="SSF57716">
    <property type="entry name" value="Glucocorticoid receptor-like (DNA-binding domain)"/>
    <property type="match status" value="2"/>
</dbReference>
<gene>
    <name evidence="15" type="primary">6035221</name>
    <name evidence="14" type="ORF">CpipJ_CPIJ003671</name>
</gene>
<feature type="compositionally biased region" description="Acidic residues" evidence="11">
    <location>
        <begin position="121"/>
        <end position="131"/>
    </location>
</feature>
<dbReference type="InterPro" id="IPR050527">
    <property type="entry name" value="Snail/Krueppel_Znf"/>
</dbReference>
<evidence type="ECO:0000256" key="10">
    <source>
        <dbReference type="PROSITE-ProRule" id="PRU01263"/>
    </source>
</evidence>
<keyword evidence="2 10" id="KW-0479">Metal-binding</keyword>
<dbReference type="InterPro" id="IPR012934">
    <property type="entry name" value="Znf_AD"/>
</dbReference>
<feature type="binding site" evidence="10">
    <location>
        <position position="388"/>
    </location>
    <ligand>
        <name>Zn(2+)</name>
        <dbReference type="ChEBI" id="CHEBI:29105"/>
    </ligand>
</feature>
<dbReference type="PANTHER" id="PTHR24388:SF54">
    <property type="entry name" value="PROTEIN ESCARGOT"/>
    <property type="match status" value="1"/>
</dbReference>
<dbReference type="KEGG" id="cqu:CpipJ_CPIJ003671"/>